<evidence type="ECO:0000313" key="1">
    <source>
        <dbReference type="EMBL" id="MES1930409.1"/>
    </source>
</evidence>
<proteinExistence type="predicted"/>
<organism evidence="1 2">
    <name type="scientific">Salinisphaera dokdonensis CL-ES53</name>
    <dbReference type="NCBI Taxonomy" id="1304272"/>
    <lineage>
        <taxon>Bacteria</taxon>
        <taxon>Pseudomonadati</taxon>
        <taxon>Pseudomonadota</taxon>
        <taxon>Gammaproteobacteria</taxon>
        <taxon>Salinisphaerales</taxon>
        <taxon>Salinisphaeraceae</taxon>
        <taxon>Salinisphaera</taxon>
    </lineage>
</organism>
<name>A0ABV2B3D7_9GAMM</name>
<dbReference type="InterPro" id="IPR014519">
    <property type="entry name" value="UCP024492"/>
</dbReference>
<dbReference type="InterPro" id="IPR007438">
    <property type="entry name" value="DUF488"/>
</dbReference>
<gene>
    <name evidence="1" type="ORF">SADO_14188</name>
</gene>
<dbReference type="Proteomes" id="UP001460888">
    <property type="component" value="Unassembled WGS sequence"/>
</dbReference>
<accession>A0ABV2B3D7</accession>
<comment type="caution">
    <text evidence="1">The sequence shown here is derived from an EMBL/GenBank/DDBJ whole genome shotgun (WGS) entry which is preliminary data.</text>
</comment>
<dbReference type="PANTHER" id="PTHR39337">
    <property type="entry name" value="BLR5642 PROTEIN"/>
    <property type="match status" value="1"/>
</dbReference>
<dbReference type="PANTHER" id="PTHR39337:SF1">
    <property type="entry name" value="BLR5642 PROTEIN"/>
    <property type="match status" value="1"/>
</dbReference>
<dbReference type="Pfam" id="PF04343">
    <property type="entry name" value="DUF488"/>
    <property type="match status" value="1"/>
</dbReference>
<dbReference type="PIRSF" id="PIRSF024492">
    <property type="entry name" value="UCP024492"/>
    <property type="match status" value="1"/>
</dbReference>
<evidence type="ECO:0008006" key="3">
    <source>
        <dbReference type="Google" id="ProtNLM"/>
    </source>
</evidence>
<dbReference type="EMBL" id="APND01000004">
    <property type="protein sequence ID" value="MES1930409.1"/>
    <property type="molecule type" value="Genomic_DNA"/>
</dbReference>
<evidence type="ECO:0000313" key="2">
    <source>
        <dbReference type="Proteomes" id="UP001460888"/>
    </source>
</evidence>
<protein>
    <recommendedName>
        <fullName evidence="3">DNA repair protein</fullName>
    </recommendedName>
</protein>
<keyword evidence="2" id="KW-1185">Reference proteome</keyword>
<sequence>MSSAIFYTVGHSTRSQDELITLLREAEVGHVVDVRAMPRSRTNPQFNRDAFADRLETFGIGYSHCVALAGLRSRSETIAAEVNGYWRNRSFHNYADYALSQSFQSALDALVDLGRRMVCAVMCAEAVWWRCHRRLIADHLLHRGERVYHLMGKGRIQPASMTPAARSAAQGLLVYPATE</sequence>
<reference evidence="1 2" key="1">
    <citation type="submission" date="2013-03" db="EMBL/GenBank/DDBJ databases">
        <title>Salinisphaera dokdonensis CL-ES53 Genome Sequencing.</title>
        <authorList>
            <person name="Li C."/>
            <person name="Lai Q."/>
            <person name="Shao Z."/>
        </authorList>
    </citation>
    <scope>NUCLEOTIDE SEQUENCE [LARGE SCALE GENOMIC DNA]</scope>
    <source>
        <strain evidence="1 2">CL-ES53</strain>
    </source>
</reference>